<keyword evidence="5" id="KW-1185">Reference proteome</keyword>
<dbReference type="InterPro" id="IPR011009">
    <property type="entry name" value="Kinase-like_dom_sf"/>
</dbReference>
<keyword evidence="4" id="KW-0418">Kinase</keyword>
<keyword evidence="1" id="KW-0547">Nucleotide-binding</keyword>
<dbReference type="SUPFAM" id="SSF56112">
    <property type="entry name" value="Protein kinase-like (PK-like)"/>
    <property type="match status" value="1"/>
</dbReference>
<evidence type="ECO:0000313" key="4">
    <source>
        <dbReference type="EMBL" id="OII76642.1"/>
    </source>
</evidence>
<dbReference type="InterPro" id="IPR050629">
    <property type="entry name" value="STE20/SPS1-PAK"/>
</dbReference>
<proteinExistence type="predicted"/>
<evidence type="ECO:0000313" key="5">
    <source>
        <dbReference type="Proteomes" id="UP000186804"/>
    </source>
</evidence>
<dbReference type="Pfam" id="PF00069">
    <property type="entry name" value="Pkinase"/>
    <property type="match status" value="1"/>
</dbReference>
<dbReference type="GO" id="GO:0005737">
    <property type="term" value="C:cytoplasm"/>
    <property type="evidence" value="ECO:0007669"/>
    <property type="project" value="TreeGrafter"/>
</dbReference>
<evidence type="ECO:0000259" key="3">
    <source>
        <dbReference type="PROSITE" id="PS50011"/>
    </source>
</evidence>
<dbReference type="Proteomes" id="UP000186804">
    <property type="component" value="Unassembled WGS sequence"/>
</dbReference>
<protein>
    <submittedName>
        <fullName evidence="4">Protein kinase domain-containing protein</fullName>
    </submittedName>
</protein>
<dbReference type="AlphaFoldDB" id="A0A1J4MQW7"/>
<accession>A0A1J4MQW7</accession>
<keyword evidence="4" id="KW-0808">Transferase</keyword>
<gene>
    <name evidence="4" type="ORF">cand_028610</name>
</gene>
<dbReference type="InterPro" id="IPR000719">
    <property type="entry name" value="Prot_kinase_dom"/>
</dbReference>
<sequence length="770" mass="88661">MNINNESTEDISWLYDKQEQKYIASSNLLIRDIEIPSISSTSRDIISSNIQSFKSNCLPAKIICGKSIPITYRKGLNNVKIANSSSKAYSRYVRSIFDKKKSIILNNRDGNNRLLNRDDINLSIEDSSSSGEDDCNISVQLSNSNSEIISSIQITPLETQTISSSITSSRYETPRLMTSSPYLSNLYFISIFKENPSTYKIISKFKRCKEISSTSFIYKIHKLLGYGYHGVVFLAQQKPIYNNNLFEHNNDVQNNYNTFNSIDKDCFISNSVKSDNECKMNNEVDSFIKSCNKQKSIWIRGYNWILPLIQYNKSTLSIESNDNENVSNNEKNLVAIKIINLEPLILQDNRNLHTSLIGMDILEQLHEEIRVLISCENNQSVVRYIESFHINPNYIGVVTEYIPGYTLRDIYKSYGAFPESIISYVCYKILNVLSYMTSFNFRYKKVHKDIKAANIMIDCNTGNLKLIDFGVCQILDTVLGTHPNIRAGTLQWMAPEMISNCKCLSEISGFGGLEYDPSIDIWSLGVTALELAIGFPPDIYKFIANLCNNNLEENLTRNHSERCHLTKGSSNYIEYSDNLSNNFEAHLNNVNDIHLCLKYNNEYINNDFSFIRSYFKEVETIHNNGYKFSDSFIDFLNCTICIDKKKRWSCDELLKHSFIVSKKKYQDIYKSFQIIEKELYRYNLNRSKSANLTLEKNNSSDKFNNGVSYKYELDNKSSTHLDQATQEFTVDSNIETIDDLPNSFVYNNEELKFELSDISDLENYKDINSE</sequence>
<feature type="domain" description="Protein kinase" evidence="3">
    <location>
        <begin position="218"/>
        <end position="659"/>
    </location>
</feature>
<comment type="caution">
    <text evidence="4">The sequence shown here is derived from an EMBL/GenBank/DDBJ whole genome shotgun (WGS) entry which is preliminary data.</text>
</comment>
<dbReference type="Gene3D" id="1.10.510.10">
    <property type="entry name" value="Transferase(Phosphotransferase) domain 1"/>
    <property type="match status" value="1"/>
</dbReference>
<dbReference type="PANTHER" id="PTHR48012">
    <property type="entry name" value="STERILE20-LIKE KINASE, ISOFORM B-RELATED"/>
    <property type="match status" value="1"/>
</dbReference>
<keyword evidence="2" id="KW-0067">ATP-binding</keyword>
<evidence type="ECO:0000256" key="1">
    <source>
        <dbReference type="ARBA" id="ARBA00022741"/>
    </source>
</evidence>
<dbReference type="GeneID" id="92367045"/>
<dbReference type="GO" id="GO:0005524">
    <property type="term" value="F:ATP binding"/>
    <property type="evidence" value="ECO:0007669"/>
    <property type="project" value="UniProtKB-KW"/>
</dbReference>
<dbReference type="EMBL" id="LRBS01000055">
    <property type="protein sequence ID" value="OII76642.1"/>
    <property type="molecule type" value="Genomic_DNA"/>
</dbReference>
<dbReference type="VEuPathDB" id="CryptoDB:cand_028610"/>
<dbReference type="GO" id="GO:0004674">
    <property type="term" value="F:protein serine/threonine kinase activity"/>
    <property type="evidence" value="ECO:0007669"/>
    <property type="project" value="TreeGrafter"/>
</dbReference>
<reference evidence="4 5" key="1">
    <citation type="submission" date="2016-10" db="EMBL/GenBank/DDBJ databases">
        <title>Reductive evolution of mitochondrial metabolism and differential evolution of invasion-related proteins in Cryptosporidium.</title>
        <authorList>
            <person name="Liu S."/>
            <person name="Roellig D.M."/>
            <person name="Guo Y."/>
            <person name="Li N."/>
            <person name="Frace M.A."/>
            <person name="Tang K."/>
            <person name="Zhang L."/>
            <person name="Feng Y."/>
            <person name="Xiao L."/>
        </authorList>
    </citation>
    <scope>NUCLEOTIDE SEQUENCE [LARGE SCALE GENOMIC DNA]</scope>
    <source>
        <strain evidence="4">30847</strain>
    </source>
</reference>
<organism evidence="4 5">
    <name type="scientific">Cryptosporidium andersoni</name>
    <dbReference type="NCBI Taxonomy" id="117008"/>
    <lineage>
        <taxon>Eukaryota</taxon>
        <taxon>Sar</taxon>
        <taxon>Alveolata</taxon>
        <taxon>Apicomplexa</taxon>
        <taxon>Conoidasida</taxon>
        <taxon>Coccidia</taxon>
        <taxon>Eucoccidiorida</taxon>
        <taxon>Eimeriorina</taxon>
        <taxon>Cryptosporidiidae</taxon>
        <taxon>Cryptosporidium</taxon>
    </lineage>
</organism>
<dbReference type="SMART" id="SM00220">
    <property type="entry name" value="S_TKc"/>
    <property type="match status" value="1"/>
</dbReference>
<name>A0A1J4MQW7_9CRYT</name>
<dbReference type="OrthoDB" id="8693905at2759"/>
<evidence type="ECO:0000256" key="2">
    <source>
        <dbReference type="ARBA" id="ARBA00022840"/>
    </source>
</evidence>
<dbReference type="PROSITE" id="PS50011">
    <property type="entry name" value="PROTEIN_KINASE_DOM"/>
    <property type="match status" value="1"/>
</dbReference>
<dbReference type="RefSeq" id="XP_067068488.1">
    <property type="nucleotide sequence ID" value="XM_067213089.1"/>
</dbReference>
<dbReference type="PANTHER" id="PTHR48012:SF2">
    <property type="entry name" value="STERILE20-LIKE KINASE, ISOFORM B"/>
    <property type="match status" value="1"/>
</dbReference>